<dbReference type="Proteomes" id="UP001153636">
    <property type="component" value="Chromosome 11"/>
</dbReference>
<organism evidence="1 2">
    <name type="scientific">Psylliodes chrysocephalus</name>
    <dbReference type="NCBI Taxonomy" id="3402493"/>
    <lineage>
        <taxon>Eukaryota</taxon>
        <taxon>Metazoa</taxon>
        <taxon>Ecdysozoa</taxon>
        <taxon>Arthropoda</taxon>
        <taxon>Hexapoda</taxon>
        <taxon>Insecta</taxon>
        <taxon>Pterygota</taxon>
        <taxon>Neoptera</taxon>
        <taxon>Endopterygota</taxon>
        <taxon>Coleoptera</taxon>
        <taxon>Polyphaga</taxon>
        <taxon>Cucujiformia</taxon>
        <taxon>Chrysomeloidea</taxon>
        <taxon>Chrysomelidae</taxon>
        <taxon>Galerucinae</taxon>
        <taxon>Alticini</taxon>
        <taxon>Psylliodes</taxon>
    </lineage>
</organism>
<gene>
    <name evidence="1" type="ORF">PSYICH_LOCUS2299</name>
</gene>
<accession>A0A9P0G8A7</accession>
<dbReference type="EMBL" id="OV651823">
    <property type="protein sequence ID" value="CAH1101646.1"/>
    <property type="molecule type" value="Genomic_DNA"/>
</dbReference>
<dbReference type="OrthoDB" id="7475343at2759"/>
<evidence type="ECO:0000313" key="1">
    <source>
        <dbReference type="EMBL" id="CAH1101646.1"/>
    </source>
</evidence>
<sequence length="217" mass="25460">MDPITNNEQDAYLQALIECTPVTRKRPRVNPEGAKPKSHTFKYNVSFSSGKFAVYKAAFISIHGITTDRVRRLSNLLSLGKSPKDKRRKQTSGNTIPGEFIRLIEDHIRYFPVKRAHYTNRDYQYLSEKLDIKKMHQLLLELYPECSVKYSFHRRIFREIFSLSFGRSRVDTCEELSNKNKSKYLNDAAKESEEVFHENGVNSRIMPKRSIGWRDMY</sequence>
<dbReference type="AlphaFoldDB" id="A0A9P0G8A7"/>
<protein>
    <submittedName>
        <fullName evidence="1">Uncharacterized protein</fullName>
    </submittedName>
</protein>
<name>A0A9P0G8A7_9CUCU</name>
<keyword evidence="2" id="KW-1185">Reference proteome</keyword>
<proteinExistence type="predicted"/>
<dbReference type="PANTHER" id="PTHR10773">
    <property type="entry name" value="DNA-DIRECTED RNA POLYMERASES I, II, AND III SUBUNIT RPABC2"/>
    <property type="match status" value="1"/>
</dbReference>
<evidence type="ECO:0000313" key="2">
    <source>
        <dbReference type="Proteomes" id="UP001153636"/>
    </source>
</evidence>
<reference evidence="1" key="1">
    <citation type="submission" date="2022-01" db="EMBL/GenBank/DDBJ databases">
        <authorList>
            <person name="King R."/>
        </authorList>
    </citation>
    <scope>NUCLEOTIDE SEQUENCE</scope>
</reference>
<dbReference type="PANTHER" id="PTHR10773:SF19">
    <property type="match status" value="1"/>
</dbReference>